<sequence length="221" mass="24017">MKFTPLASVLFQYSLVVSAVLLSEYLHIRDAGIFNTTIEKRALGLFEIAMLNNLQNAYKGVWWATAYPNAERQYRSNYDISCDICLIQSTITSQNVGELRLVICGQTIRKTMGMDRQTDVQATTENLDLGDESTDPATLPKPVWPENCHGEVVIDADDTSTIVCDYVIPLGDESSSSFAPPTSATSTSTPVVTLPPDPKNCNCNEDGCTKESPACCAGGTC</sequence>
<name>A0A4Z1L161_9HELO</name>
<keyword evidence="1" id="KW-0732">Signal</keyword>
<organism evidence="2 3">
    <name type="scientific">Botrytis porri</name>
    <dbReference type="NCBI Taxonomy" id="87229"/>
    <lineage>
        <taxon>Eukaryota</taxon>
        <taxon>Fungi</taxon>
        <taxon>Dikarya</taxon>
        <taxon>Ascomycota</taxon>
        <taxon>Pezizomycotina</taxon>
        <taxon>Leotiomycetes</taxon>
        <taxon>Helotiales</taxon>
        <taxon>Sclerotiniaceae</taxon>
        <taxon>Botrytis</taxon>
    </lineage>
</organism>
<proteinExistence type="predicted"/>
<dbReference type="EMBL" id="PQXO01000059">
    <property type="protein sequence ID" value="TGO90572.1"/>
    <property type="molecule type" value="Genomic_DNA"/>
</dbReference>
<comment type="caution">
    <text evidence="2">The sequence shown here is derived from an EMBL/GenBank/DDBJ whole genome shotgun (WGS) entry which is preliminary data.</text>
</comment>
<reference evidence="2 3" key="1">
    <citation type="submission" date="2017-12" db="EMBL/GenBank/DDBJ databases">
        <title>Comparative genomics of Botrytis spp.</title>
        <authorList>
            <person name="Valero-Jimenez C.A."/>
            <person name="Tapia P."/>
            <person name="Veloso J."/>
            <person name="Silva-Moreno E."/>
            <person name="Staats M."/>
            <person name="Valdes J.H."/>
            <person name="Van Kan J.A.L."/>
        </authorList>
    </citation>
    <scope>NUCLEOTIDE SEQUENCE [LARGE SCALE GENOMIC DNA]</scope>
    <source>
        <strain evidence="2 3">MUCL3349</strain>
    </source>
</reference>
<accession>A0A4Z1L161</accession>
<dbReference type="AlphaFoldDB" id="A0A4Z1L161"/>
<evidence type="ECO:0000313" key="2">
    <source>
        <dbReference type="EMBL" id="TGO90572.1"/>
    </source>
</evidence>
<evidence type="ECO:0000313" key="3">
    <source>
        <dbReference type="Proteomes" id="UP000297280"/>
    </source>
</evidence>
<gene>
    <name evidence="2" type="ORF">BPOR_0059g00150</name>
</gene>
<dbReference type="STRING" id="87229.A0A4Z1L161"/>
<feature type="signal peptide" evidence="1">
    <location>
        <begin position="1"/>
        <end position="19"/>
    </location>
</feature>
<keyword evidence="3" id="KW-1185">Reference proteome</keyword>
<evidence type="ECO:0000256" key="1">
    <source>
        <dbReference type="SAM" id="SignalP"/>
    </source>
</evidence>
<dbReference type="Proteomes" id="UP000297280">
    <property type="component" value="Unassembled WGS sequence"/>
</dbReference>
<protein>
    <submittedName>
        <fullName evidence="2">Uncharacterized protein</fullName>
    </submittedName>
</protein>
<feature type="chain" id="PRO_5021246146" evidence="1">
    <location>
        <begin position="20"/>
        <end position="221"/>
    </location>
</feature>